<gene>
    <name evidence="3" type="ORF">CCM_02241</name>
</gene>
<sequence>MSYLLRTVTVKHWTTKRSSGASFASETKQSRLAMQQATTVETLCGHIGDPPTNIQRKTRISMTPSAEIELENLRRCSIAALGCNSGRAANRPIRKAASLELCSPAFGLPLLATGLLLLAVDLPLLLLSSSFAMPSNKSLLSGAVTGAAILGSAQANLFTVNCSPLTIQRGDPIMSPGQISAHVHVVTGGTAFQLAQSNAQARGARATTCDKILDNSNYWQPQLYHERHDGRFELVTMQGNAAYYIKRACDYAPGRRNCDGAPAPIAPPRGLRMISGDPELRTYNPSDFAQQAISHYCLEGPNEGETPHMSRLPCGRMRAQTFFPSCWDGHNLDSGNHKDHLAFPAIGAYNTGVCPQSHPKAILSVFYEFFYDTGAIRNPNRLVWAMGDPTGYGLHGDYLQGWTDQQRLEEAIATCAGPHGVDDPGCSLNVGPNGSPGRASVQQLEVPEPAEPVGEQGPLDKLPGDNPVTF</sequence>
<dbReference type="InParanoid" id="G3J8N5"/>
<proteinExistence type="predicted"/>
<dbReference type="InterPro" id="IPR018535">
    <property type="entry name" value="DUF1996"/>
</dbReference>
<dbReference type="VEuPathDB" id="FungiDB:CCM_02241"/>
<name>G3J8N5_CORMM</name>
<reference evidence="3 4" key="1">
    <citation type="journal article" date="2011" name="Genome Biol.">
        <title>Genome sequence of the insect pathogenic fungus Cordyceps militaris, a valued traditional Chinese medicine.</title>
        <authorList>
            <person name="Zheng P."/>
            <person name="Xia Y."/>
            <person name="Xiao G."/>
            <person name="Xiong C."/>
            <person name="Hu X."/>
            <person name="Zhang S."/>
            <person name="Zheng H."/>
            <person name="Huang Y."/>
            <person name="Zhou Y."/>
            <person name="Wang S."/>
            <person name="Zhao G.P."/>
            <person name="Liu X."/>
            <person name="St Leger R.J."/>
            <person name="Wang C."/>
        </authorList>
    </citation>
    <scope>NUCLEOTIDE SEQUENCE [LARGE SCALE GENOMIC DNA]</scope>
    <source>
        <strain evidence="3 4">CM01</strain>
    </source>
</reference>
<protein>
    <submittedName>
        <fullName evidence="3">WSC domain protein, putative</fullName>
    </submittedName>
</protein>
<dbReference type="Pfam" id="PF09362">
    <property type="entry name" value="DUF1996"/>
    <property type="match status" value="1"/>
</dbReference>
<evidence type="ECO:0000256" key="1">
    <source>
        <dbReference type="SAM" id="MobiDB-lite"/>
    </source>
</evidence>
<dbReference type="PANTHER" id="PTHR43662">
    <property type="match status" value="1"/>
</dbReference>
<evidence type="ECO:0000313" key="3">
    <source>
        <dbReference type="EMBL" id="EGX93970.1"/>
    </source>
</evidence>
<dbReference type="Proteomes" id="UP000001610">
    <property type="component" value="Unassembled WGS sequence"/>
</dbReference>
<keyword evidence="4" id="KW-1185">Reference proteome</keyword>
<dbReference type="PANTHER" id="PTHR43662:SF3">
    <property type="entry name" value="DOMAIN PROTEIN, PUTATIVE (AFU_ORTHOLOGUE AFUA_6G11970)-RELATED"/>
    <property type="match status" value="1"/>
</dbReference>
<dbReference type="HOGENOM" id="CLU_014722_2_2_1"/>
<dbReference type="OrthoDB" id="74764at2759"/>
<evidence type="ECO:0000259" key="2">
    <source>
        <dbReference type="Pfam" id="PF09362"/>
    </source>
</evidence>
<dbReference type="EMBL" id="JH126400">
    <property type="protein sequence ID" value="EGX93970.1"/>
    <property type="molecule type" value="Genomic_DNA"/>
</dbReference>
<organism evidence="3 4">
    <name type="scientific">Cordyceps militaris (strain CM01)</name>
    <name type="common">Caterpillar fungus</name>
    <dbReference type="NCBI Taxonomy" id="983644"/>
    <lineage>
        <taxon>Eukaryota</taxon>
        <taxon>Fungi</taxon>
        <taxon>Dikarya</taxon>
        <taxon>Ascomycota</taxon>
        <taxon>Pezizomycotina</taxon>
        <taxon>Sordariomycetes</taxon>
        <taxon>Hypocreomycetidae</taxon>
        <taxon>Hypocreales</taxon>
        <taxon>Cordycipitaceae</taxon>
        <taxon>Cordyceps</taxon>
    </lineage>
</organism>
<dbReference type="GeneID" id="18164268"/>
<dbReference type="KEGG" id="cmt:CCM_02241"/>
<accession>G3J8N5</accession>
<feature type="region of interest" description="Disordered" evidence="1">
    <location>
        <begin position="426"/>
        <end position="470"/>
    </location>
</feature>
<evidence type="ECO:0000313" key="4">
    <source>
        <dbReference type="Proteomes" id="UP000001610"/>
    </source>
</evidence>
<dbReference type="AlphaFoldDB" id="G3J8N5"/>
<dbReference type="STRING" id="983644.G3J8N5"/>
<feature type="domain" description="DUF1996" evidence="2">
    <location>
        <begin position="171"/>
        <end position="402"/>
    </location>
</feature>
<dbReference type="RefSeq" id="XP_006667456.1">
    <property type="nucleotide sequence ID" value="XM_006667393.1"/>
</dbReference>
<dbReference type="OMA" id="ACNYTAG"/>
<dbReference type="eggNOG" id="ENOG502RZAK">
    <property type="taxonomic scope" value="Eukaryota"/>
</dbReference>